<evidence type="ECO:0000256" key="2">
    <source>
        <dbReference type="SAM" id="Phobius"/>
    </source>
</evidence>
<keyword evidence="2" id="KW-1133">Transmembrane helix</keyword>
<keyword evidence="2" id="KW-0472">Membrane</keyword>
<dbReference type="EMBL" id="CAJFDH010000006">
    <property type="protein sequence ID" value="CAD5230915.1"/>
    <property type="molecule type" value="Genomic_DNA"/>
</dbReference>
<sequence length="358" mass="41781">MARKRNYVEEPLSDNSTINNSMLGTELNGRLFWNWSSVNLIEIKDYSNISESYYNRFWIENEMKLLKLTTEKREKIIEQTMFAKRDELQIYLGYVTHAVGGIILCFLLIIVFFLLYPCLKQNGGRKIINRRYREKHEMIKKIKKIYKLMFNKDGTIVTPEQVYMELVKQKKERLIRKKNKKKLNQRTKPELQKSLKNIISNQQQTKEEHSTNKEGATDDHPSKNRLVNLKGTEPTQSDAKKDEKTQYETFSTREDITMSSSATNKTQSDSFSKDTTTKTSEGTQGEPKFATENTQKHDLVQDLIEKNNIEQGNGKSKEKIETETSGAQDVSQQKDLKQDDKPRKNSRKLDSTQRNDVE</sequence>
<proteinExistence type="predicted"/>
<feature type="compositionally biased region" description="Basic and acidic residues" evidence="1">
    <location>
        <begin position="332"/>
        <end position="358"/>
    </location>
</feature>
<keyword evidence="4" id="KW-1185">Reference proteome</keyword>
<feature type="compositionally biased region" description="Basic and acidic residues" evidence="1">
    <location>
        <begin position="205"/>
        <end position="222"/>
    </location>
</feature>
<comment type="caution">
    <text evidence="3">The sequence shown here is derived from an EMBL/GenBank/DDBJ whole genome shotgun (WGS) entry which is preliminary data.</text>
</comment>
<evidence type="ECO:0000313" key="4">
    <source>
        <dbReference type="Proteomes" id="UP000614601"/>
    </source>
</evidence>
<reference evidence="3" key="1">
    <citation type="submission" date="2020-09" db="EMBL/GenBank/DDBJ databases">
        <authorList>
            <person name="Kikuchi T."/>
        </authorList>
    </citation>
    <scope>NUCLEOTIDE SEQUENCE</scope>
    <source>
        <strain evidence="3">SH1</strain>
    </source>
</reference>
<protein>
    <submittedName>
        <fullName evidence="3">Uncharacterized protein</fullName>
    </submittedName>
</protein>
<organism evidence="3 4">
    <name type="scientific">Bursaphelenchus okinawaensis</name>
    <dbReference type="NCBI Taxonomy" id="465554"/>
    <lineage>
        <taxon>Eukaryota</taxon>
        <taxon>Metazoa</taxon>
        <taxon>Ecdysozoa</taxon>
        <taxon>Nematoda</taxon>
        <taxon>Chromadorea</taxon>
        <taxon>Rhabditida</taxon>
        <taxon>Tylenchina</taxon>
        <taxon>Tylenchomorpha</taxon>
        <taxon>Aphelenchoidea</taxon>
        <taxon>Aphelenchoididae</taxon>
        <taxon>Bursaphelenchus</taxon>
    </lineage>
</organism>
<dbReference type="AlphaFoldDB" id="A0A811LV59"/>
<feature type="compositionally biased region" description="Basic and acidic residues" evidence="1">
    <location>
        <begin position="238"/>
        <end position="256"/>
    </location>
</feature>
<feature type="transmembrane region" description="Helical" evidence="2">
    <location>
        <begin position="91"/>
        <end position="116"/>
    </location>
</feature>
<feature type="compositionally biased region" description="Basic and acidic residues" evidence="1">
    <location>
        <begin position="294"/>
        <end position="308"/>
    </location>
</feature>
<dbReference type="Proteomes" id="UP000783686">
    <property type="component" value="Unassembled WGS sequence"/>
</dbReference>
<name>A0A811LV59_9BILA</name>
<dbReference type="EMBL" id="CAJFCW020000006">
    <property type="protein sequence ID" value="CAG9128154.1"/>
    <property type="molecule type" value="Genomic_DNA"/>
</dbReference>
<evidence type="ECO:0000313" key="3">
    <source>
        <dbReference type="EMBL" id="CAD5230915.1"/>
    </source>
</evidence>
<keyword evidence="2" id="KW-0812">Transmembrane</keyword>
<dbReference type="Proteomes" id="UP000614601">
    <property type="component" value="Unassembled WGS sequence"/>
</dbReference>
<accession>A0A811LV59</accession>
<gene>
    <name evidence="3" type="ORF">BOKJ2_LOCUS14380</name>
</gene>
<evidence type="ECO:0000256" key="1">
    <source>
        <dbReference type="SAM" id="MobiDB-lite"/>
    </source>
</evidence>
<feature type="region of interest" description="Disordered" evidence="1">
    <location>
        <begin position="201"/>
        <end position="358"/>
    </location>
</feature>